<dbReference type="OrthoDB" id="4283894at2"/>
<proteinExistence type="inferred from homology"/>
<dbReference type="InterPro" id="IPR050086">
    <property type="entry name" value="MetN_ABC_transporter-like"/>
</dbReference>
<evidence type="ECO:0000256" key="2">
    <source>
        <dbReference type="ARBA" id="ARBA00022448"/>
    </source>
</evidence>
<evidence type="ECO:0000256" key="5">
    <source>
        <dbReference type="ARBA" id="ARBA00038850"/>
    </source>
</evidence>
<dbReference type="RefSeq" id="WP_121673582.1">
    <property type="nucleotide sequence ID" value="NZ_BMXM01000009.1"/>
</dbReference>
<dbReference type="SMART" id="SM00382">
    <property type="entry name" value="AAA"/>
    <property type="match status" value="1"/>
</dbReference>
<dbReference type="PANTHER" id="PTHR43166">
    <property type="entry name" value="AMINO ACID IMPORT ATP-BINDING PROTEIN"/>
    <property type="match status" value="1"/>
</dbReference>
<evidence type="ECO:0000313" key="8">
    <source>
        <dbReference type="EMBL" id="RLP69450.1"/>
    </source>
</evidence>
<evidence type="ECO:0000256" key="6">
    <source>
        <dbReference type="ARBA" id="ARBA00047624"/>
    </source>
</evidence>
<dbReference type="InterPro" id="IPR017871">
    <property type="entry name" value="ABC_transporter-like_CS"/>
</dbReference>
<evidence type="ECO:0000256" key="1">
    <source>
        <dbReference type="ARBA" id="ARBA00005417"/>
    </source>
</evidence>
<dbReference type="GO" id="GO:0005524">
    <property type="term" value="F:ATP binding"/>
    <property type="evidence" value="ECO:0007669"/>
    <property type="project" value="UniProtKB-KW"/>
</dbReference>
<dbReference type="FunFam" id="3.40.50.300:FF:000020">
    <property type="entry name" value="Amino acid ABC transporter ATP-binding component"/>
    <property type="match status" value="1"/>
</dbReference>
<feature type="domain" description="ABC transporter" evidence="7">
    <location>
        <begin position="7"/>
        <end position="251"/>
    </location>
</feature>
<dbReference type="PROSITE" id="PS50893">
    <property type="entry name" value="ABC_TRANSPORTER_2"/>
    <property type="match status" value="1"/>
</dbReference>
<dbReference type="InterPro" id="IPR027417">
    <property type="entry name" value="P-loop_NTPase"/>
</dbReference>
<dbReference type="Pfam" id="PF00005">
    <property type="entry name" value="ABC_tran"/>
    <property type="match status" value="1"/>
</dbReference>
<protein>
    <recommendedName>
        <fullName evidence="5">ABC-type polar-amino-acid transporter</fullName>
        <ecNumber evidence="5">7.4.2.1</ecNumber>
    </recommendedName>
</protein>
<dbReference type="PROSITE" id="PS00211">
    <property type="entry name" value="ABC_TRANSPORTER_1"/>
    <property type="match status" value="1"/>
</dbReference>
<dbReference type="EC" id="7.4.2.1" evidence="5"/>
<comment type="similarity">
    <text evidence="1">Belongs to the ABC transporter superfamily.</text>
</comment>
<accession>A0A3L6ZNG8</accession>
<dbReference type="GO" id="GO:0016887">
    <property type="term" value="F:ATP hydrolysis activity"/>
    <property type="evidence" value="ECO:0007669"/>
    <property type="project" value="InterPro"/>
</dbReference>
<dbReference type="PANTHER" id="PTHR43166:SF4">
    <property type="entry name" value="PHOSPHONATES IMPORT ATP-BINDING PROTEIN PHNC"/>
    <property type="match status" value="1"/>
</dbReference>
<comment type="caution">
    <text evidence="8">The sequence shown here is derived from an EMBL/GenBank/DDBJ whole genome shotgun (WGS) entry which is preliminary data.</text>
</comment>
<dbReference type="AlphaFoldDB" id="A0A3L6ZNG8"/>
<reference evidence="8 9" key="1">
    <citation type="submission" date="2018-10" db="EMBL/GenBank/DDBJ databases">
        <authorList>
            <person name="Li J."/>
        </authorList>
    </citation>
    <scope>NUCLEOTIDE SEQUENCE [LARGE SCALE GENOMIC DNA]</scope>
    <source>
        <strain evidence="8 9">CCTCC AB209002</strain>
    </source>
</reference>
<name>A0A3L6ZNG8_9MICO</name>
<comment type="catalytic activity">
    <reaction evidence="6">
        <text>a polar amino acid(out) + ATP + H2O = a polar amino acid(in) + ADP + phosphate + H(+)</text>
        <dbReference type="Rhea" id="RHEA:14673"/>
        <dbReference type="ChEBI" id="CHEBI:15377"/>
        <dbReference type="ChEBI" id="CHEBI:15378"/>
        <dbReference type="ChEBI" id="CHEBI:30616"/>
        <dbReference type="ChEBI" id="CHEBI:43474"/>
        <dbReference type="ChEBI" id="CHEBI:62031"/>
        <dbReference type="ChEBI" id="CHEBI:456216"/>
        <dbReference type="EC" id="7.4.2.1"/>
    </reaction>
    <physiologicalReaction direction="left-to-right" evidence="6">
        <dbReference type="Rhea" id="RHEA:14674"/>
    </physiologicalReaction>
</comment>
<dbReference type="SUPFAM" id="SSF52540">
    <property type="entry name" value="P-loop containing nucleoside triphosphate hydrolases"/>
    <property type="match status" value="1"/>
</dbReference>
<dbReference type="Gene3D" id="3.40.50.300">
    <property type="entry name" value="P-loop containing nucleotide triphosphate hydrolases"/>
    <property type="match status" value="1"/>
</dbReference>
<keyword evidence="9" id="KW-1185">Reference proteome</keyword>
<dbReference type="CDD" id="cd03262">
    <property type="entry name" value="ABC_HisP_GlnQ"/>
    <property type="match status" value="1"/>
</dbReference>
<dbReference type="EMBL" id="RCUV01000013">
    <property type="protein sequence ID" value="RLP69450.1"/>
    <property type="molecule type" value="Genomic_DNA"/>
</dbReference>
<keyword evidence="3" id="KW-0547">Nucleotide-binding</keyword>
<dbReference type="GO" id="GO:0015426">
    <property type="term" value="F:ATPase-coupled polar amino acid-transporter activity"/>
    <property type="evidence" value="ECO:0007669"/>
    <property type="project" value="UniProtKB-EC"/>
</dbReference>
<gene>
    <name evidence="8" type="ORF">D9V29_12090</name>
</gene>
<evidence type="ECO:0000313" key="9">
    <source>
        <dbReference type="Proteomes" id="UP000270299"/>
    </source>
</evidence>
<evidence type="ECO:0000256" key="4">
    <source>
        <dbReference type="ARBA" id="ARBA00022840"/>
    </source>
</evidence>
<dbReference type="InterPro" id="IPR030679">
    <property type="entry name" value="ABC_ATPase_HisP-typ"/>
</dbReference>
<dbReference type="InterPro" id="IPR003439">
    <property type="entry name" value="ABC_transporter-like_ATP-bd"/>
</dbReference>
<organism evidence="8 9">
    <name type="scientific">Mycetocola manganoxydans</name>
    <dbReference type="NCBI Taxonomy" id="699879"/>
    <lineage>
        <taxon>Bacteria</taxon>
        <taxon>Bacillati</taxon>
        <taxon>Actinomycetota</taxon>
        <taxon>Actinomycetes</taxon>
        <taxon>Micrococcales</taxon>
        <taxon>Microbacteriaceae</taxon>
        <taxon>Mycetocola</taxon>
    </lineage>
</organism>
<keyword evidence="2" id="KW-0813">Transport</keyword>
<dbReference type="PIRSF" id="PIRSF039085">
    <property type="entry name" value="ABC_ATPase_HisP"/>
    <property type="match status" value="1"/>
</dbReference>
<evidence type="ECO:0000259" key="7">
    <source>
        <dbReference type="PROSITE" id="PS50893"/>
    </source>
</evidence>
<keyword evidence="4 8" id="KW-0067">ATP-binding</keyword>
<evidence type="ECO:0000256" key="3">
    <source>
        <dbReference type="ARBA" id="ARBA00022741"/>
    </source>
</evidence>
<dbReference type="InterPro" id="IPR003593">
    <property type="entry name" value="AAA+_ATPase"/>
</dbReference>
<dbReference type="Proteomes" id="UP000270299">
    <property type="component" value="Unassembled WGS sequence"/>
</dbReference>
<sequence>MTDVPMVHADHIVKSYGTHEVLKDISVTVKRGEVACLIGPSGSGKSTFLRCINHLEAINGGRLSVDGDLIGYRQRGDKLYEMSPSEVSKQRADIGMVFQSFNLFPHMTVLENIIEAPTRVKGIKKADAVATAYELLERVGLAHKAKVYPAHLSGGQQQRIAIARALAMSPKLMLFDEPTSALDPELVGEVLDVMKGLAESGMTMIVVTHEIGFAREVGDSLFFMDGGVIVESGDPRDVLNNPKHQRTQSFLSKVL</sequence>